<reference evidence="3 4" key="1">
    <citation type="submission" date="2017-04" db="EMBL/GenBank/DDBJ databases">
        <title>Genome sequencing of [Candida] sorbophila.</title>
        <authorList>
            <person name="Ahn J.O."/>
        </authorList>
    </citation>
    <scope>NUCLEOTIDE SEQUENCE [LARGE SCALE GENOMIC DNA]</scope>
    <source>
        <strain evidence="3 4">DS02</strain>
    </source>
</reference>
<feature type="compositionally biased region" description="Polar residues" evidence="1">
    <location>
        <begin position="46"/>
        <end position="60"/>
    </location>
</feature>
<accession>A0A2T0FIV9</accession>
<feature type="region of interest" description="Disordered" evidence="1">
    <location>
        <begin position="1"/>
        <end position="73"/>
    </location>
</feature>
<evidence type="ECO:0000256" key="1">
    <source>
        <dbReference type="SAM" id="MobiDB-lite"/>
    </source>
</evidence>
<evidence type="ECO:0000313" key="4">
    <source>
        <dbReference type="Proteomes" id="UP000238350"/>
    </source>
</evidence>
<dbReference type="GeneID" id="36516274"/>
<dbReference type="OrthoDB" id="690068at2759"/>
<dbReference type="EMBL" id="NDIQ01000021">
    <property type="protein sequence ID" value="PRT54906.1"/>
    <property type="molecule type" value="Genomic_DNA"/>
</dbReference>
<sequence>MSRTYKGSRNIAPLDTMLPTPPSTSMKVKSPVDSEGFQLPGPLLENKSSPELPSRRSTTQPKRRNHSDIERRRRVKINGKYDELRQLVPSCAGFRFAKRGGDSGLHKLDILCEAVEYIKQLQSQVDDAHTKKMHYAVPSSVASETAVLRAPDVTRPILNTQLPSPQLIALASEAEKLAPLPVSGSQRSSIANLLN</sequence>
<dbReference type="STRING" id="45607.A0A2T0FIV9"/>
<name>A0A2T0FIV9_9ASCO</name>
<dbReference type="RefSeq" id="XP_024664851.1">
    <property type="nucleotide sequence ID" value="XM_024809083.1"/>
</dbReference>
<keyword evidence="4" id="KW-1185">Reference proteome</keyword>
<feature type="domain" description="BHLH" evidence="2">
    <location>
        <begin position="61"/>
        <end position="121"/>
    </location>
</feature>
<proteinExistence type="predicted"/>
<protein>
    <submittedName>
        <fullName evidence="3">Transcriptional regulator of yeast-form-adherence 6</fullName>
    </submittedName>
</protein>
<dbReference type="PANTHER" id="PTHR46266">
    <property type="entry name" value="TRANSCRIPTION FACTOR TT8"/>
    <property type="match status" value="1"/>
</dbReference>
<dbReference type="Proteomes" id="UP000238350">
    <property type="component" value="Unassembled WGS sequence"/>
</dbReference>
<dbReference type="SMART" id="SM00353">
    <property type="entry name" value="HLH"/>
    <property type="match status" value="1"/>
</dbReference>
<evidence type="ECO:0000313" key="3">
    <source>
        <dbReference type="EMBL" id="PRT54906.1"/>
    </source>
</evidence>
<evidence type="ECO:0000259" key="2">
    <source>
        <dbReference type="PROSITE" id="PS50888"/>
    </source>
</evidence>
<dbReference type="Gene3D" id="4.10.280.10">
    <property type="entry name" value="Helix-loop-helix DNA-binding domain"/>
    <property type="match status" value="1"/>
</dbReference>
<gene>
    <name evidence="3" type="ORF">B9G98_02526</name>
</gene>
<comment type="caution">
    <text evidence="3">The sequence shown here is derived from an EMBL/GenBank/DDBJ whole genome shotgun (WGS) entry which is preliminary data.</text>
</comment>
<dbReference type="AlphaFoldDB" id="A0A2T0FIV9"/>
<dbReference type="PROSITE" id="PS50888">
    <property type="entry name" value="BHLH"/>
    <property type="match status" value="1"/>
</dbReference>
<dbReference type="GO" id="GO:0046983">
    <property type="term" value="F:protein dimerization activity"/>
    <property type="evidence" value="ECO:0007669"/>
    <property type="project" value="InterPro"/>
</dbReference>
<dbReference type="PANTHER" id="PTHR46266:SF4">
    <property type="entry name" value="TRANSCRIPTION FACTOR TT8"/>
    <property type="match status" value="1"/>
</dbReference>
<dbReference type="InterPro" id="IPR036638">
    <property type="entry name" value="HLH_DNA-bd_sf"/>
</dbReference>
<dbReference type="InterPro" id="IPR011598">
    <property type="entry name" value="bHLH_dom"/>
</dbReference>
<organism evidence="3 4">
    <name type="scientific">Wickerhamiella sorbophila</name>
    <dbReference type="NCBI Taxonomy" id="45607"/>
    <lineage>
        <taxon>Eukaryota</taxon>
        <taxon>Fungi</taxon>
        <taxon>Dikarya</taxon>
        <taxon>Ascomycota</taxon>
        <taxon>Saccharomycotina</taxon>
        <taxon>Dipodascomycetes</taxon>
        <taxon>Dipodascales</taxon>
        <taxon>Trichomonascaceae</taxon>
        <taxon>Wickerhamiella</taxon>
    </lineage>
</organism>
<dbReference type="SUPFAM" id="SSF47459">
    <property type="entry name" value="HLH, helix-loop-helix DNA-binding domain"/>
    <property type="match status" value="1"/>
</dbReference>
<dbReference type="Pfam" id="PF00010">
    <property type="entry name" value="HLH"/>
    <property type="match status" value="1"/>
</dbReference>